<evidence type="ECO:0000256" key="8">
    <source>
        <dbReference type="ARBA" id="ARBA00023284"/>
    </source>
</evidence>
<keyword evidence="15" id="KW-1185">Reference proteome</keyword>
<dbReference type="Pfam" id="PF00578">
    <property type="entry name" value="AhpC-TSA"/>
    <property type="match status" value="1"/>
</dbReference>
<dbReference type="SUPFAM" id="SSF52833">
    <property type="entry name" value="Thioredoxin-like"/>
    <property type="match status" value="1"/>
</dbReference>
<name>A0ABS0J3Y8_9BACT</name>
<dbReference type="PANTHER" id="PTHR42801:SF4">
    <property type="entry name" value="AHPC_TSA FAMILY PROTEIN"/>
    <property type="match status" value="1"/>
</dbReference>
<dbReference type="PROSITE" id="PS51352">
    <property type="entry name" value="THIOREDOXIN_2"/>
    <property type="match status" value="1"/>
</dbReference>
<protein>
    <recommendedName>
        <fullName evidence="3">thioredoxin-dependent peroxiredoxin</fullName>
        <ecNumber evidence="3">1.11.1.24</ecNumber>
    </recommendedName>
    <alternativeName>
        <fullName evidence="9">Thioredoxin peroxidase</fullName>
    </alternativeName>
    <alternativeName>
        <fullName evidence="11">Thioredoxin-dependent peroxiredoxin Bcp</fullName>
    </alternativeName>
</protein>
<evidence type="ECO:0000256" key="10">
    <source>
        <dbReference type="ARBA" id="ARBA00038489"/>
    </source>
</evidence>
<dbReference type="InterPro" id="IPR000866">
    <property type="entry name" value="AhpC/TSA"/>
</dbReference>
<proteinExistence type="inferred from homology"/>
<dbReference type="EC" id="1.11.1.24" evidence="3"/>
<dbReference type="InterPro" id="IPR013766">
    <property type="entry name" value="Thioredoxin_domain"/>
</dbReference>
<keyword evidence="4" id="KW-0575">Peroxidase</keyword>
<dbReference type="PIRSF" id="PIRSF000239">
    <property type="entry name" value="AHPC"/>
    <property type="match status" value="1"/>
</dbReference>
<evidence type="ECO:0000256" key="2">
    <source>
        <dbReference type="ARBA" id="ARBA00011245"/>
    </source>
</evidence>
<keyword evidence="8" id="KW-0676">Redox-active center</keyword>
<keyword evidence="5" id="KW-0049">Antioxidant</keyword>
<dbReference type="InterPro" id="IPR036249">
    <property type="entry name" value="Thioredoxin-like_sf"/>
</dbReference>
<evidence type="ECO:0000256" key="11">
    <source>
        <dbReference type="ARBA" id="ARBA00042639"/>
    </source>
</evidence>
<evidence type="ECO:0000259" key="13">
    <source>
        <dbReference type="PROSITE" id="PS51352"/>
    </source>
</evidence>
<accession>A0ABS0J3Y8</accession>
<comment type="function">
    <text evidence="1">Thiol-specific peroxidase that catalyzes the reduction of hydrogen peroxide and organic hydroperoxides to water and alcohols, respectively. Plays a role in cell protection against oxidative stress by detoxifying peroxides and as sensor of hydrogen peroxide-mediated signaling events.</text>
</comment>
<dbReference type="EMBL" id="VRYY01000179">
    <property type="protein sequence ID" value="MBG3876867.1"/>
    <property type="molecule type" value="Genomic_DNA"/>
</dbReference>
<dbReference type="CDD" id="cd03017">
    <property type="entry name" value="PRX_BCP"/>
    <property type="match status" value="1"/>
</dbReference>
<comment type="caution">
    <text evidence="14">The sequence shown here is derived from an EMBL/GenBank/DDBJ whole genome shotgun (WGS) entry which is preliminary data.</text>
</comment>
<evidence type="ECO:0000313" key="15">
    <source>
        <dbReference type="Proteomes" id="UP001194469"/>
    </source>
</evidence>
<dbReference type="InterPro" id="IPR050924">
    <property type="entry name" value="Peroxiredoxin_BCP/PrxQ"/>
</dbReference>
<evidence type="ECO:0000256" key="3">
    <source>
        <dbReference type="ARBA" id="ARBA00013017"/>
    </source>
</evidence>
<dbReference type="PANTHER" id="PTHR42801">
    <property type="entry name" value="THIOREDOXIN-DEPENDENT PEROXIDE REDUCTASE"/>
    <property type="match status" value="1"/>
</dbReference>
<dbReference type="InterPro" id="IPR024706">
    <property type="entry name" value="Peroxiredoxin_AhpC-typ"/>
</dbReference>
<sequence length="163" mass="17056">MSELITAASLSGKAAPDFRLADASGAPRGLADFAGTWLVLYFYPKASTPGCTREARDFTCMLPDFATAGAAVVGVSPDSPKAIGNFTLKQDLGVALLSDPDRTVARAYGAFGTKMMYGKAVTGIVRSTFLIGPDGTVRAVWSPVKVDGHAQAVLDELRRLAGK</sequence>
<dbReference type="RefSeq" id="WP_196608942.1">
    <property type="nucleotide sequence ID" value="NZ_VRYY01000179.1"/>
</dbReference>
<keyword evidence="6" id="KW-0560">Oxidoreductase</keyword>
<evidence type="ECO:0000256" key="6">
    <source>
        <dbReference type="ARBA" id="ARBA00023002"/>
    </source>
</evidence>
<comment type="similarity">
    <text evidence="10">Belongs to the peroxiredoxin family. BCP/PrxQ subfamily.</text>
</comment>
<evidence type="ECO:0000256" key="1">
    <source>
        <dbReference type="ARBA" id="ARBA00003330"/>
    </source>
</evidence>
<evidence type="ECO:0000256" key="5">
    <source>
        <dbReference type="ARBA" id="ARBA00022862"/>
    </source>
</evidence>
<evidence type="ECO:0000256" key="9">
    <source>
        <dbReference type="ARBA" id="ARBA00032824"/>
    </source>
</evidence>
<evidence type="ECO:0000256" key="7">
    <source>
        <dbReference type="ARBA" id="ARBA00023157"/>
    </source>
</evidence>
<dbReference type="Gene3D" id="3.40.30.10">
    <property type="entry name" value="Glutaredoxin"/>
    <property type="match status" value="1"/>
</dbReference>
<feature type="domain" description="Thioredoxin" evidence="13">
    <location>
        <begin position="9"/>
        <end position="162"/>
    </location>
</feature>
<reference evidence="14 15" key="1">
    <citation type="submission" date="2019-08" db="EMBL/GenBank/DDBJ databases">
        <authorList>
            <person name="Luo N."/>
        </authorList>
    </citation>
    <scope>NUCLEOTIDE SEQUENCE [LARGE SCALE GENOMIC DNA]</scope>
    <source>
        <strain evidence="14 15">NCIMB 9442</strain>
    </source>
</reference>
<organism evidence="14 15">
    <name type="scientific">Nitratidesulfovibrio oxamicus</name>
    <dbReference type="NCBI Taxonomy" id="32016"/>
    <lineage>
        <taxon>Bacteria</taxon>
        <taxon>Pseudomonadati</taxon>
        <taxon>Thermodesulfobacteriota</taxon>
        <taxon>Desulfovibrionia</taxon>
        <taxon>Desulfovibrionales</taxon>
        <taxon>Desulfovibrionaceae</taxon>
        <taxon>Nitratidesulfovibrio</taxon>
    </lineage>
</organism>
<evidence type="ECO:0000256" key="4">
    <source>
        <dbReference type="ARBA" id="ARBA00022559"/>
    </source>
</evidence>
<keyword evidence="7" id="KW-1015">Disulfide bond</keyword>
<evidence type="ECO:0000256" key="12">
    <source>
        <dbReference type="ARBA" id="ARBA00049091"/>
    </source>
</evidence>
<gene>
    <name evidence="14" type="ORF">FVW20_07505</name>
</gene>
<comment type="subunit">
    <text evidence="2">Monomer.</text>
</comment>
<dbReference type="Proteomes" id="UP001194469">
    <property type="component" value="Unassembled WGS sequence"/>
</dbReference>
<comment type="catalytic activity">
    <reaction evidence="12">
        <text>a hydroperoxide + [thioredoxin]-dithiol = an alcohol + [thioredoxin]-disulfide + H2O</text>
        <dbReference type="Rhea" id="RHEA:62620"/>
        <dbReference type="Rhea" id="RHEA-COMP:10698"/>
        <dbReference type="Rhea" id="RHEA-COMP:10700"/>
        <dbReference type="ChEBI" id="CHEBI:15377"/>
        <dbReference type="ChEBI" id="CHEBI:29950"/>
        <dbReference type="ChEBI" id="CHEBI:30879"/>
        <dbReference type="ChEBI" id="CHEBI:35924"/>
        <dbReference type="ChEBI" id="CHEBI:50058"/>
        <dbReference type="EC" id="1.11.1.24"/>
    </reaction>
</comment>
<evidence type="ECO:0000313" key="14">
    <source>
        <dbReference type="EMBL" id="MBG3876867.1"/>
    </source>
</evidence>